<dbReference type="AlphaFoldDB" id="A0A0G4GRC8"/>
<feature type="domain" description="C2" evidence="5">
    <location>
        <begin position="486"/>
        <end position="641"/>
    </location>
</feature>
<feature type="compositionally biased region" description="Pro residues" evidence="4">
    <location>
        <begin position="469"/>
        <end position="481"/>
    </location>
</feature>
<feature type="coiled-coil region" evidence="3">
    <location>
        <begin position="44"/>
        <end position="94"/>
    </location>
</feature>
<keyword evidence="2" id="KW-0106">Calcium</keyword>
<name>A0A0G4GRC8_VITBC</name>
<evidence type="ECO:0000256" key="3">
    <source>
        <dbReference type="SAM" id="Coils"/>
    </source>
</evidence>
<reference evidence="6 7" key="1">
    <citation type="submission" date="2014-11" db="EMBL/GenBank/DDBJ databases">
        <authorList>
            <person name="Zhu J."/>
            <person name="Qi W."/>
            <person name="Song R."/>
        </authorList>
    </citation>
    <scope>NUCLEOTIDE SEQUENCE [LARGE SCALE GENOMIC DNA]</scope>
</reference>
<evidence type="ECO:0000256" key="1">
    <source>
        <dbReference type="ARBA" id="ARBA00022723"/>
    </source>
</evidence>
<dbReference type="GO" id="GO:0016020">
    <property type="term" value="C:membrane"/>
    <property type="evidence" value="ECO:0007669"/>
    <property type="project" value="TreeGrafter"/>
</dbReference>
<evidence type="ECO:0000313" key="6">
    <source>
        <dbReference type="EMBL" id="CEM33098.1"/>
    </source>
</evidence>
<keyword evidence="7" id="KW-1185">Reference proteome</keyword>
<dbReference type="CDD" id="cd00030">
    <property type="entry name" value="C2"/>
    <property type="match status" value="2"/>
</dbReference>
<dbReference type="STRING" id="1169540.A0A0G4GRC8"/>
<dbReference type="Proteomes" id="UP000041254">
    <property type="component" value="Unassembled WGS sequence"/>
</dbReference>
<sequence length="670" mass="74191">MHGQALQYSRLPADHSLALPWAYSHHWGAPPSTASGYDSAPDQLAALDDRIRQLTNDTRSLKATVLRKRLDEELVQLQAMRHELRARVKEWQVRMAAEGRLEGYAVGEVTGKWVGEGVLGVVVERGIRLPVMEWDGTCNPYVEVRLVQVPPRPDHPAFNLARQTVTNSTRRTDYRPSTINPQWHEHLFFHLADLPVHPTSLFIHFRVMHYDPNAAACPVGEVWLPLKIVMDPFYQHGGSLPEALSLRPPPDSGSYDHDGYAYVQEGKRRPPLYISDSRLHVKVSFSPDALMPSEREKNEQKLIDRFGPERVARLPRLPQTRETKQGKAGGLYGAFWSLFCACEDPEVSADESSVQELPVGMPVNADVGGKVEAIGGGDYETEEAHHFHRIKCGGAAGSPVSCENALPLAYCRPKSPSQWPVCAKLKARGETTPPTLSPASQQPEEAASRASPQTTLSPDLHERPAEPVGLPPSTPSSPPAAEPAKPTGKETSSSAPTAAQRVSDDVTVRVRIVEAMHLPKTDWLGKSDPYVEIRVVGPGKAPSLHGGYRGKQEEDEATTMDGCVAKTTVRYNTLQPRWEEELVLPVKAARLRRVGAADVKDLVLRFTLMDYEMLRAHQPIGKVEVPLADVLRRPQAMLGRHLRFTAVDFDPTRPPVDLTRTVLVVDMEID</sequence>
<dbReference type="PROSITE" id="PS50004">
    <property type="entry name" value="C2"/>
    <property type="match status" value="2"/>
</dbReference>
<dbReference type="InterPro" id="IPR035892">
    <property type="entry name" value="C2_domain_sf"/>
</dbReference>
<dbReference type="Gene3D" id="2.60.40.150">
    <property type="entry name" value="C2 domain"/>
    <property type="match status" value="2"/>
</dbReference>
<dbReference type="SMART" id="SM00239">
    <property type="entry name" value="C2"/>
    <property type="match status" value="2"/>
</dbReference>
<feature type="region of interest" description="Disordered" evidence="4">
    <location>
        <begin position="429"/>
        <end position="503"/>
    </location>
</feature>
<evidence type="ECO:0000259" key="5">
    <source>
        <dbReference type="PROSITE" id="PS50004"/>
    </source>
</evidence>
<dbReference type="GO" id="GO:0005509">
    <property type="term" value="F:calcium ion binding"/>
    <property type="evidence" value="ECO:0007669"/>
    <property type="project" value="TreeGrafter"/>
</dbReference>
<keyword evidence="3" id="KW-0175">Coiled coil</keyword>
<evidence type="ECO:0000256" key="4">
    <source>
        <dbReference type="SAM" id="MobiDB-lite"/>
    </source>
</evidence>
<dbReference type="PANTHER" id="PTHR45911:SF4">
    <property type="entry name" value="MULTIPLE C2 AND TRANSMEMBRANE DOMAIN-CONTAINING PROTEIN"/>
    <property type="match status" value="1"/>
</dbReference>
<dbReference type="Pfam" id="PF00168">
    <property type="entry name" value="C2"/>
    <property type="match status" value="2"/>
</dbReference>
<protein>
    <recommendedName>
        <fullName evidence="5">C2 domain-containing protein</fullName>
    </recommendedName>
</protein>
<proteinExistence type="predicted"/>
<organism evidence="6 7">
    <name type="scientific">Vitrella brassicaformis (strain CCMP3155)</name>
    <dbReference type="NCBI Taxonomy" id="1169540"/>
    <lineage>
        <taxon>Eukaryota</taxon>
        <taxon>Sar</taxon>
        <taxon>Alveolata</taxon>
        <taxon>Colpodellida</taxon>
        <taxon>Vitrellaceae</taxon>
        <taxon>Vitrella</taxon>
    </lineage>
</organism>
<dbReference type="InterPro" id="IPR000008">
    <property type="entry name" value="C2_dom"/>
</dbReference>
<dbReference type="PANTHER" id="PTHR45911">
    <property type="entry name" value="C2 DOMAIN-CONTAINING PROTEIN"/>
    <property type="match status" value="1"/>
</dbReference>
<keyword evidence="1" id="KW-0479">Metal-binding</keyword>
<dbReference type="InParanoid" id="A0A0G4GRC8"/>
<dbReference type="OrthoDB" id="1624886at2759"/>
<feature type="domain" description="C2" evidence="5">
    <location>
        <begin position="100"/>
        <end position="240"/>
    </location>
</feature>
<gene>
    <name evidence="6" type="ORF">Vbra_18475</name>
</gene>
<evidence type="ECO:0000256" key="2">
    <source>
        <dbReference type="ARBA" id="ARBA00022837"/>
    </source>
</evidence>
<evidence type="ECO:0000313" key="7">
    <source>
        <dbReference type="Proteomes" id="UP000041254"/>
    </source>
</evidence>
<dbReference type="EMBL" id="CDMY01000770">
    <property type="protein sequence ID" value="CEM33098.1"/>
    <property type="molecule type" value="Genomic_DNA"/>
</dbReference>
<dbReference type="VEuPathDB" id="CryptoDB:Vbra_18475"/>
<dbReference type="SUPFAM" id="SSF49562">
    <property type="entry name" value="C2 domain (Calcium/lipid-binding domain, CaLB)"/>
    <property type="match status" value="2"/>
</dbReference>
<feature type="compositionally biased region" description="Polar residues" evidence="4">
    <location>
        <begin position="432"/>
        <end position="443"/>
    </location>
</feature>
<accession>A0A0G4GRC8</accession>